<comment type="subcellular location">
    <subcellularLocation>
        <location evidence="1">Membrane</location>
        <topology evidence="1">Multi-pass membrane protein</topology>
    </subcellularLocation>
</comment>
<organism evidence="11 12">
    <name type="scientific">Pleurostoma richardsiae</name>
    <dbReference type="NCBI Taxonomy" id="41990"/>
    <lineage>
        <taxon>Eukaryota</taxon>
        <taxon>Fungi</taxon>
        <taxon>Dikarya</taxon>
        <taxon>Ascomycota</taxon>
        <taxon>Pezizomycotina</taxon>
        <taxon>Sordariomycetes</taxon>
        <taxon>Sordariomycetidae</taxon>
        <taxon>Calosphaeriales</taxon>
        <taxon>Pleurostomataceae</taxon>
        <taxon>Pleurostoma</taxon>
    </lineage>
</organism>
<reference evidence="11" key="1">
    <citation type="submission" date="2022-07" db="EMBL/GenBank/DDBJ databases">
        <title>Fungi with potential for degradation of polypropylene.</title>
        <authorList>
            <person name="Gostincar C."/>
        </authorList>
    </citation>
    <scope>NUCLEOTIDE SEQUENCE</scope>
    <source>
        <strain evidence="11">EXF-13308</strain>
    </source>
</reference>
<feature type="transmembrane region" description="Helical" evidence="9">
    <location>
        <begin position="88"/>
        <end position="112"/>
    </location>
</feature>
<evidence type="ECO:0000256" key="8">
    <source>
        <dbReference type="SAM" id="MobiDB-lite"/>
    </source>
</evidence>
<dbReference type="InterPro" id="IPR005828">
    <property type="entry name" value="MFS_sugar_transport-like"/>
</dbReference>
<dbReference type="InterPro" id="IPR005829">
    <property type="entry name" value="Sugar_transporter_CS"/>
</dbReference>
<evidence type="ECO:0000313" key="12">
    <source>
        <dbReference type="Proteomes" id="UP001174694"/>
    </source>
</evidence>
<evidence type="ECO:0000256" key="5">
    <source>
        <dbReference type="ARBA" id="ARBA00022989"/>
    </source>
</evidence>
<name>A0AA38VRT4_9PEZI</name>
<feature type="compositionally biased region" description="Basic and acidic residues" evidence="8">
    <location>
        <begin position="19"/>
        <end position="29"/>
    </location>
</feature>
<keyword evidence="6 9" id="KW-0472">Membrane</keyword>
<dbReference type="InterPro" id="IPR036259">
    <property type="entry name" value="MFS_trans_sf"/>
</dbReference>
<dbReference type="SUPFAM" id="SSF103473">
    <property type="entry name" value="MFS general substrate transporter"/>
    <property type="match status" value="1"/>
</dbReference>
<feature type="transmembrane region" description="Helical" evidence="9">
    <location>
        <begin position="475"/>
        <end position="493"/>
    </location>
</feature>
<dbReference type="InterPro" id="IPR050360">
    <property type="entry name" value="MFS_Sugar_Transporters"/>
</dbReference>
<evidence type="ECO:0000256" key="4">
    <source>
        <dbReference type="ARBA" id="ARBA00022692"/>
    </source>
</evidence>
<feature type="transmembrane region" description="Helical" evidence="9">
    <location>
        <begin position="46"/>
        <end position="76"/>
    </location>
</feature>
<feature type="compositionally biased region" description="Basic and acidic residues" evidence="8">
    <location>
        <begin position="1"/>
        <end position="12"/>
    </location>
</feature>
<dbReference type="Pfam" id="PF00083">
    <property type="entry name" value="Sugar_tr"/>
    <property type="match status" value="1"/>
</dbReference>
<keyword evidence="3 7" id="KW-0813">Transport</keyword>
<dbReference type="Proteomes" id="UP001174694">
    <property type="component" value="Unassembled WGS sequence"/>
</dbReference>
<feature type="transmembrane region" description="Helical" evidence="9">
    <location>
        <begin position="155"/>
        <end position="178"/>
    </location>
</feature>
<dbReference type="InterPro" id="IPR003663">
    <property type="entry name" value="Sugar/inositol_transpt"/>
</dbReference>
<dbReference type="GO" id="GO:0016020">
    <property type="term" value="C:membrane"/>
    <property type="evidence" value="ECO:0007669"/>
    <property type="project" value="UniProtKB-SubCell"/>
</dbReference>
<dbReference type="NCBIfam" id="TIGR00879">
    <property type="entry name" value="SP"/>
    <property type="match status" value="1"/>
</dbReference>
<dbReference type="GO" id="GO:0005351">
    <property type="term" value="F:carbohydrate:proton symporter activity"/>
    <property type="evidence" value="ECO:0007669"/>
    <property type="project" value="TreeGrafter"/>
</dbReference>
<evidence type="ECO:0000256" key="3">
    <source>
        <dbReference type="ARBA" id="ARBA00022448"/>
    </source>
</evidence>
<feature type="transmembrane region" description="Helical" evidence="9">
    <location>
        <begin position="311"/>
        <end position="334"/>
    </location>
</feature>
<sequence length="537" mass="59087">MATAVHRDRVEPPDAGTAEDDRSVDGQHDATTDETILQSIKAHPKVIMYSVFMTVGPLIYGFDNIIVGLVTAVPAFQEIFGRLHNGSYIIPSIWLSLWNAFVQIGIMVGSVINGSLSDRFGRRLSFITGALIAVASIAFLYTADRAETLDQRRGIFLLGKTLLGVGLGMLNSTCQTYISEIAPTRLRGPLLSIFTFFMVLGQLIGVAIIYARINMPTSGSYRVAFASQWAFAGLAVIVGLAVPESPSYYLKKGKVEQACHAYGRLYEASTVDAGIRDLANTLESENRRNEVVQETNYKELFQGTNWRRTRIILWANIFQQFLGITLLSNVSYFLELAGMSASKSLMITQLGVGLGLPANVVSWFAMTMLGRRTILLFSTSTVGVFWLGIGVAGCWPDSSKALWFIGVMIIIIIFFYGLGVGGAYPVVAGEVSSVRLRAKSQGLGFLVNGFFSWAFNFFVPYMFNADEANLGGKMGFFFFGLCAIGAVVIFLEIPETKGRTYAELDEMFEKRLPTRQFSTYVCQDALDIRENEKGLEA</sequence>
<dbReference type="EMBL" id="JANBVO010000011">
    <property type="protein sequence ID" value="KAJ9148997.1"/>
    <property type="molecule type" value="Genomic_DNA"/>
</dbReference>
<dbReference type="Gene3D" id="1.20.1250.20">
    <property type="entry name" value="MFS general substrate transporter like domains"/>
    <property type="match status" value="1"/>
</dbReference>
<dbReference type="PROSITE" id="PS50850">
    <property type="entry name" value="MFS"/>
    <property type="match status" value="1"/>
</dbReference>
<dbReference type="PROSITE" id="PS00217">
    <property type="entry name" value="SUGAR_TRANSPORT_2"/>
    <property type="match status" value="1"/>
</dbReference>
<dbReference type="InterPro" id="IPR020846">
    <property type="entry name" value="MFS_dom"/>
</dbReference>
<keyword evidence="5 9" id="KW-1133">Transmembrane helix</keyword>
<proteinExistence type="inferred from homology"/>
<comment type="similarity">
    <text evidence="2 7">Belongs to the major facilitator superfamily. Sugar transporter (TC 2.A.1.1) family.</text>
</comment>
<evidence type="ECO:0000256" key="6">
    <source>
        <dbReference type="ARBA" id="ARBA00023136"/>
    </source>
</evidence>
<evidence type="ECO:0000256" key="2">
    <source>
        <dbReference type="ARBA" id="ARBA00010992"/>
    </source>
</evidence>
<feature type="transmembrane region" description="Helical" evidence="9">
    <location>
        <begin position="373"/>
        <end position="395"/>
    </location>
</feature>
<gene>
    <name evidence="11" type="ORF">NKR23_g4683</name>
</gene>
<comment type="caution">
    <text evidence="11">The sequence shown here is derived from an EMBL/GenBank/DDBJ whole genome shotgun (WGS) entry which is preliminary data.</text>
</comment>
<evidence type="ECO:0000256" key="9">
    <source>
        <dbReference type="SAM" id="Phobius"/>
    </source>
</evidence>
<evidence type="ECO:0000256" key="1">
    <source>
        <dbReference type="ARBA" id="ARBA00004141"/>
    </source>
</evidence>
<feature type="region of interest" description="Disordered" evidence="8">
    <location>
        <begin position="1"/>
        <end position="29"/>
    </location>
</feature>
<feature type="transmembrane region" description="Helical" evidence="9">
    <location>
        <begin position="445"/>
        <end position="463"/>
    </location>
</feature>
<dbReference type="FunFam" id="1.20.1250.20:FF:000078">
    <property type="entry name" value="MFS maltose transporter, putative"/>
    <property type="match status" value="1"/>
</dbReference>
<feature type="transmembrane region" description="Helical" evidence="9">
    <location>
        <begin position="124"/>
        <end position="143"/>
    </location>
</feature>
<evidence type="ECO:0000313" key="11">
    <source>
        <dbReference type="EMBL" id="KAJ9148997.1"/>
    </source>
</evidence>
<accession>A0AA38VRT4</accession>
<evidence type="ECO:0000259" key="10">
    <source>
        <dbReference type="PROSITE" id="PS50850"/>
    </source>
</evidence>
<evidence type="ECO:0000256" key="7">
    <source>
        <dbReference type="RuleBase" id="RU003346"/>
    </source>
</evidence>
<dbReference type="PANTHER" id="PTHR48022:SF41">
    <property type="entry name" value="MAJOR FACILITATOR SUPERFAMILY (MFS) PROFILE DOMAIN-CONTAINING PROTEIN"/>
    <property type="match status" value="1"/>
</dbReference>
<keyword evidence="4 9" id="KW-0812">Transmembrane</keyword>
<dbReference type="AlphaFoldDB" id="A0AA38VRT4"/>
<feature type="transmembrane region" description="Helical" evidence="9">
    <location>
        <begin position="190"/>
        <end position="211"/>
    </location>
</feature>
<keyword evidence="12" id="KW-1185">Reference proteome</keyword>
<feature type="domain" description="Major facilitator superfamily (MFS) profile" evidence="10">
    <location>
        <begin position="49"/>
        <end position="497"/>
    </location>
</feature>
<feature type="transmembrane region" description="Helical" evidence="9">
    <location>
        <begin position="346"/>
        <end position="366"/>
    </location>
</feature>
<protein>
    <submittedName>
        <fullName evidence="11">Major facilitator superfamily domain, general substrate transporter</fullName>
    </submittedName>
</protein>
<dbReference type="PANTHER" id="PTHR48022">
    <property type="entry name" value="PLASTIDIC GLUCOSE TRANSPORTER 4"/>
    <property type="match status" value="1"/>
</dbReference>
<feature type="transmembrane region" description="Helical" evidence="9">
    <location>
        <begin position="223"/>
        <end position="242"/>
    </location>
</feature>
<feature type="transmembrane region" description="Helical" evidence="9">
    <location>
        <begin position="401"/>
        <end position="424"/>
    </location>
</feature>